<reference evidence="1 2" key="1">
    <citation type="submission" date="2016-10" db="EMBL/GenBank/DDBJ databases">
        <authorList>
            <person name="de Groot N.N."/>
        </authorList>
    </citation>
    <scope>NUCLEOTIDE SEQUENCE [LARGE SCALE GENOMIC DNA]</scope>
    <source>
        <strain evidence="1 2">CCM7597</strain>
    </source>
</reference>
<evidence type="ECO:0000313" key="1">
    <source>
        <dbReference type="EMBL" id="SEA16454.1"/>
    </source>
</evidence>
<proteinExistence type="predicted"/>
<dbReference type="InterPro" id="IPR043749">
    <property type="entry name" value="DUF5694"/>
</dbReference>
<dbReference type="EMBL" id="FNQR01000003">
    <property type="protein sequence ID" value="SEA16454.1"/>
    <property type="molecule type" value="Genomic_DNA"/>
</dbReference>
<evidence type="ECO:0008006" key="3">
    <source>
        <dbReference type="Google" id="ProtNLM"/>
    </source>
</evidence>
<dbReference type="RefSeq" id="WP_093042853.1">
    <property type="nucleotide sequence ID" value="NZ_FNQR01000003.1"/>
</dbReference>
<keyword evidence="2" id="KW-1185">Reference proteome</keyword>
<sequence length="236" mass="27038">MGTNPKLLLLGTFHLEMNPDLVNHHQKEISRITQSLKAFEPTKIAVEKTFLLKNELNRKLEAYKSGNFKLGYDIVDQLGYRLAEQLGLEEVFPVDEDVNMNAPSLNQVFKWAENYQPGLLQEIAEIQQQLVAYTHDDEPLTQLQAINSPEYRKLIGKLYMKLALVGDPQHQVGAAWLKQWHHRDLAIFANVSRIAAQSDRMLLMIGKDHLPLLSHFFDASGELDIVHTLDYLPQEK</sequence>
<dbReference type="Proteomes" id="UP000198584">
    <property type="component" value="Unassembled WGS sequence"/>
</dbReference>
<dbReference type="OrthoDB" id="2080342at2"/>
<protein>
    <recommendedName>
        <fullName evidence="3">TraB family protein</fullName>
    </recommendedName>
</protein>
<gene>
    <name evidence="1" type="ORF">SAMN05421743_10363</name>
</gene>
<dbReference type="STRING" id="571932.SAMN05421743_10363"/>
<accession>A0A1H3YZG5</accession>
<evidence type="ECO:0000313" key="2">
    <source>
        <dbReference type="Proteomes" id="UP000198584"/>
    </source>
</evidence>
<organism evidence="1 2">
    <name type="scientific">Thalassobacillus cyri</name>
    <dbReference type="NCBI Taxonomy" id="571932"/>
    <lineage>
        <taxon>Bacteria</taxon>
        <taxon>Bacillati</taxon>
        <taxon>Bacillota</taxon>
        <taxon>Bacilli</taxon>
        <taxon>Bacillales</taxon>
        <taxon>Bacillaceae</taxon>
        <taxon>Thalassobacillus</taxon>
    </lineage>
</organism>
<name>A0A1H3YZG5_9BACI</name>
<dbReference type="Pfam" id="PF18950">
    <property type="entry name" value="DUF5694"/>
    <property type="match status" value="1"/>
</dbReference>
<dbReference type="AlphaFoldDB" id="A0A1H3YZG5"/>